<reference evidence="3" key="1">
    <citation type="submission" date="2016-06" db="UniProtKB">
        <authorList>
            <consortium name="WormBaseParasite"/>
        </authorList>
    </citation>
    <scope>IDENTIFICATION</scope>
</reference>
<gene>
    <name evidence="1" type="ORF">SCUD_LOCUS22255</name>
</gene>
<evidence type="ECO:0000313" key="2">
    <source>
        <dbReference type="Proteomes" id="UP000279833"/>
    </source>
</evidence>
<dbReference type="AlphaFoldDB" id="A0A183L4J5"/>
<reference evidence="1 2" key="2">
    <citation type="submission" date="2018-11" db="EMBL/GenBank/DDBJ databases">
        <authorList>
            <consortium name="Pathogen Informatics"/>
        </authorList>
    </citation>
    <scope>NUCLEOTIDE SEQUENCE [LARGE SCALE GENOMIC DNA]</scope>
    <source>
        <strain evidence="1">Dakar</strain>
        <strain evidence="2">Dakar, Senegal</strain>
    </source>
</reference>
<proteinExistence type="predicted"/>
<dbReference type="Proteomes" id="UP000279833">
    <property type="component" value="Unassembled WGS sequence"/>
</dbReference>
<name>A0A183L4J5_9TREM</name>
<evidence type="ECO:0000313" key="1">
    <source>
        <dbReference type="EMBL" id="VDP78243.1"/>
    </source>
</evidence>
<accession>A0A183L4J5</accession>
<sequence>MIMLRFSACRACSSSSPTSKAFILGCPAIERKRESINNTIRDDLNPITI</sequence>
<organism evidence="3">
    <name type="scientific">Schistosoma curassoni</name>
    <dbReference type="NCBI Taxonomy" id="6186"/>
    <lineage>
        <taxon>Eukaryota</taxon>
        <taxon>Metazoa</taxon>
        <taxon>Spiralia</taxon>
        <taxon>Lophotrochozoa</taxon>
        <taxon>Platyhelminthes</taxon>
        <taxon>Trematoda</taxon>
        <taxon>Digenea</taxon>
        <taxon>Strigeidida</taxon>
        <taxon>Schistosomatoidea</taxon>
        <taxon>Schistosomatidae</taxon>
        <taxon>Schistosoma</taxon>
    </lineage>
</organism>
<dbReference type="EMBL" id="UZAK01048783">
    <property type="protein sequence ID" value="VDP78243.1"/>
    <property type="molecule type" value="Genomic_DNA"/>
</dbReference>
<evidence type="ECO:0000313" key="3">
    <source>
        <dbReference type="WBParaSite" id="SCUD_0002225801-mRNA-1"/>
    </source>
</evidence>
<keyword evidence="2" id="KW-1185">Reference proteome</keyword>
<dbReference type="WBParaSite" id="SCUD_0002225801-mRNA-1">
    <property type="protein sequence ID" value="SCUD_0002225801-mRNA-1"/>
    <property type="gene ID" value="SCUD_0002225801"/>
</dbReference>
<protein>
    <submittedName>
        <fullName evidence="1 3">Uncharacterized protein</fullName>
    </submittedName>
</protein>